<evidence type="ECO:0000313" key="1">
    <source>
        <dbReference type="EMBL" id="RDS80975.1"/>
    </source>
</evidence>
<name>A0A370WYC1_9GAMM</name>
<sequence length="245" mass="26784">MLSKSSPVNFVDASPVYIAGQNTGGSVQEDVDVFLSACERADELAVWAANQLHGREGQPGLRNKLAAAALGLAIDLHATMVMLAKKGAFSAIFCLARSILESYVTGFWLLYIASDQQIESFNKGKTSIKHKRVLMNEVIGHKASRITDYKLKELTGLLDGLTHGGIKHLAMRLSGNFSGAIYKHRYVAGLLDLSSWIACMAAVDVMVKIMAESELAASMHDKGNEIFLRNRTDSELPYTSKARHR</sequence>
<accession>A0A370WYC1</accession>
<evidence type="ECO:0000313" key="2">
    <source>
        <dbReference type="Proteomes" id="UP000255334"/>
    </source>
</evidence>
<reference evidence="1 2" key="1">
    <citation type="submission" date="2018-07" db="EMBL/GenBank/DDBJ databases">
        <title>Dyella monticola sp. nov. and Dyella psychrodurans sp. nov. isolated from monsoon evergreen broad-leaved forest soil of Dinghu Mountain, China.</title>
        <authorList>
            <person name="Gao Z."/>
            <person name="Qiu L."/>
        </authorList>
    </citation>
    <scope>NUCLEOTIDE SEQUENCE [LARGE SCALE GENOMIC DNA]</scope>
    <source>
        <strain evidence="1 2">4MSK11</strain>
    </source>
</reference>
<comment type="caution">
    <text evidence="1">The sequence shown here is derived from an EMBL/GenBank/DDBJ whole genome shotgun (WGS) entry which is preliminary data.</text>
</comment>
<dbReference type="Pfam" id="PF22491">
    <property type="entry name" value="DUF6988"/>
    <property type="match status" value="1"/>
</dbReference>
<proteinExistence type="predicted"/>
<dbReference type="Proteomes" id="UP000255334">
    <property type="component" value="Unassembled WGS sequence"/>
</dbReference>
<dbReference type="EMBL" id="QRBF01000008">
    <property type="protein sequence ID" value="RDS80975.1"/>
    <property type="molecule type" value="Genomic_DNA"/>
</dbReference>
<dbReference type="AlphaFoldDB" id="A0A370WYC1"/>
<organism evidence="1 2">
    <name type="scientific">Dyella psychrodurans</name>
    <dbReference type="NCBI Taxonomy" id="1927960"/>
    <lineage>
        <taxon>Bacteria</taxon>
        <taxon>Pseudomonadati</taxon>
        <taxon>Pseudomonadota</taxon>
        <taxon>Gammaproteobacteria</taxon>
        <taxon>Lysobacterales</taxon>
        <taxon>Rhodanobacteraceae</taxon>
        <taxon>Dyella</taxon>
    </lineage>
</organism>
<protein>
    <submittedName>
        <fullName evidence="1">Uncharacterized protein</fullName>
    </submittedName>
</protein>
<gene>
    <name evidence="1" type="ORF">DWU99_18150</name>
</gene>
<dbReference type="InterPro" id="IPR054257">
    <property type="entry name" value="DUF6988"/>
</dbReference>
<keyword evidence="2" id="KW-1185">Reference proteome</keyword>